<comment type="caution">
    <text evidence="3">The sequence shown here is derived from an EMBL/GenBank/DDBJ whole genome shotgun (WGS) entry which is preliminary data.</text>
</comment>
<proteinExistence type="inferred from homology"/>
<evidence type="ECO:0000256" key="1">
    <source>
        <dbReference type="ARBA" id="ARBA00009995"/>
    </source>
</evidence>
<dbReference type="SUPFAM" id="SSF53756">
    <property type="entry name" value="UDP-Glycosyltransferase/glycogen phosphorylase"/>
    <property type="match status" value="1"/>
</dbReference>
<protein>
    <submittedName>
        <fullName evidence="3">Glucosyltransferase</fullName>
    </submittedName>
</protein>
<dbReference type="PANTHER" id="PTHR48047">
    <property type="entry name" value="GLYCOSYLTRANSFERASE"/>
    <property type="match status" value="1"/>
</dbReference>
<dbReference type="GO" id="GO:0035251">
    <property type="term" value="F:UDP-glucosyltransferase activity"/>
    <property type="evidence" value="ECO:0007669"/>
    <property type="project" value="TreeGrafter"/>
</dbReference>
<evidence type="ECO:0000256" key="2">
    <source>
        <dbReference type="ARBA" id="ARBA00022679"/>
    </source>
</evidence>
<keyword evidence="4" id="KW-1185">Reference proteome</keyword>
<dbReference type="EMBL" id="JARJCM010000047">
    <property type="protein sequence ID" value="KAJ7035952.1"/>
    <property type="molecule type" value="Genomic_DNA"/>
</dbReference>
<comment type="similarity">
    <text evidence="1">Belongs to the UDP-glycosyltransferase family.</text>
</comment>
<dbReference type="Pfam" id="PF00201">
    <property type="entry name" value="UDPGT"/>
    <property type="match status" value="1"/>
</dbReference>
<organism evidence="3 4">
    <name type="scientific">Mycena alexandri</name>
    <dbReference type="NCBI Taxonomy" id="1745969"/>
    <lineage>
        <taxon>Eukaryota</taxon>
        <taxon>Fungi</taxon>
        <taxon>Dikarya</taxon>
        <taxon>Basidiomycota</taxon>
        <taxon>Agaricomycotina</taxon>
        <taxon>Agaricomycetes</taxon>
        <taxon>Agaricomycetidae</taxon>
        <taxon>Agaricales</taxon>
        <taxon>Marasmiineae</taxon>
        <taxon>Mycenaceae</taxon>
        <taxon>Mycena</taxon>
    </lineage>
</organism>
<dbReference type="InterPro" id="IPR002213">
    <property type="entry name" value="UDP_glucos_trans"/>
</dbReference>
<dbReference type="Proteomes" id="UP001218188">
    <property type="component" value="Unassembled WGS sequence"/>
</dbReference>
<dbReference type="Gene3D" id="3.40.50.2000">
    <property type="entry name" value="Glycogen Phosphorylase B"/>
    <property type="match status" value="1"/>
</dbReference>
<gene>
    <name evidence="3" type="ORF">C8F04DRAFT_1097176</name>
</gene>
<evidence type="ECO:0000313" key="3">
    <source>
        <dbReference type="EMBL" id="KAJ7035952.1"/>
    </source>
</evidence>
<keyword evidence="2" id="KW-0808">Transferase</keyword>
<sequence length="355" mass="38746">MGPECKILVWWSSALASMPAHLTDYDFAATADEIYDADEARRQGRSHEEIMQQVAEAWNGSDKLSGVVIKSPGAPGMYDYERVARAVPPASGHRCIESVALPYCRQFYKERGQELFAVGLQAHPLCWSGPAVISNERVKSFLDGAVRHYGAKSVLYISFGSLFFPVATPQHVEALIDTLLELEQPFPFLLALGGRMASLPQELIDRVNATGKGLICDFWVEQRAILQHAALGWFLTHGGFNSMTEALIQGIPLIIWPTSAEQPVNAALLSADPHPVAIELLQVRTGPQLMGPTLRGGLNITGAVQDAAEEFRVTFTDARGARGAVLRENAAKISLALREARVGEASEELIRLAQF</sequence>
<name>A0AAD6T249_9AGAR</name>
<reference evidence="3" key="1">
    <citation type="submission" date="2023-03" db="EMBL/GenBank/DDBJ databases">
        <title>Massive genome expansion in bonnet fungi (Mycena s.s.) driven by repeated elements and novel gene families across ecological guilds.</title>
        <authorList>
            <consortium name="Lawrence Berkeley National Laboratory"/>
            <person name="Harder C.B."/>
            <person name="Miyauchi S."/>
            <person name="Viragh M."/>
            <person name="Kuo A."/>
            <person name="Thoen E."/>
            <person name="Andreopoulos B."/>
            <person name="Lu D."/>
            <person name="Skrede I."/>
            <person name="Drula E."/>
            <person name="Henrissat B."/>
            <person name="Morin E."/>
            <person name="Kohler A."/>
            <person name="Barry K."/>
            <person name="LaButti K."/>
            <person name="Morin E."/>
            <person name="Salamov A."/>
            <person name="Lipzen A."/>
            <person name="Mereny Z."/>
            <person name="Hegedus B."/>
            <person name="Baldrian P."/>
            <person name="Stursova M."/>
            <person name="Weitz H."/>
            <person name="Taylor A."/>
            <person name="Grigoriev I.V."/>
            <person name="Nagy L.G."/>
            <person name="Martin F."/>
            <person name="Kauserud H."/>
        </authorList>
    </citation>
    <scope>NUCLEOTIDE SEQUENCE</scope>
    <source>
        <strain evidence="3">CBHHK200</strain>
    </source>
</reference>
<dbReference type="AlphaFoldDB" id="A0AAD6T249"/>
<evidence type="ECO:0000313" key="4">
    <source>
        <dbReference type="Proteomes" id="UP001218188"/>
    </source>
</evidence>
<accession>A0AAD6T249</accession>